<sequence>MAPTTPLNPTDLSSPLQKRRTSESYRPQLPSSDFRRINVGDVTNPHYNSDPPPSGHPQPADAAAVLNELLSQLILRSGKRVLLVRRSSGAFTATTVAVPEPQARTRKAKGASGGTIDGSAPVIPP</sequence>
<organism evidence="2 3">
    <name type="scientific">Letharia lupina</name>
    <dbReference type="NCBI Taxonomy" id="560253"/>
    <lineage>
        <taxon>Eukaryota</taxon>
        <taxon>Fungi</taxon>
        <taxon>Dikarya</taxon>
        <taxon>Ascomycota</taxon>
        <taxon>Pezizomycotina</taxon>
        <taxon>Lecanoromycetes</taxon>
        <taxon>OSLEUM clade</taxon>
        <taxon>Lecanoromycetidae</taxon>
        <taxon>Lecanorales</taxon>
        <taxon>Lecanorineae</taxon>
        <taxon>Parmeliaceae</taxon>
        <taxon>Letharia</taxon>
    </lineage>
</organism>
<dbReference type="RefSeq" id="XP_037151851.1">
    <property type="nucleotide sequence ID" value="XM_037292432.1"/>
</dbReference>
<feature type="compositionally biased region" description="Polar residues" evidence="1">
    <location>
        <begin position="1"/>
        <end position="16"/>
    </location>
</feature>
<protein>
    <submittedName>
        <fullName evidence="2">Uncharacterized protein</fullName>
    </submittedName>
</protein>
<reference evidence="2 3" key="1">
    <citation type="journal article" date="2020" name="Genomics">
        <title>Complete, high-quality genomes from long-read metagenomic sequencing of two wolf lichen thalli reveals enigmatic genome architecture.</title>
        <authorList>
            <person name="McKenzie S.K."/>
            <person name="Walston R.F."/>
            <person name="Allen J.L."/>
        </authorList>
    </citation>
    <scope>NUCLEOTIDE SEQUENCE [LARGE SCALE GENOMIC DNA]</scope>
    <source>
        <strain evidence="2">WasteWater1</strain>
    </source>
</reference>
<evidence type="ECO:0000256" key="1">
    <source>
        <dbReference type="SAM" id="MobiDB-lite"/>
    </source>
</evidence>
<comment type="caution">
    <text evidence="2">The sequence shown here is derived from an EMBL/GenBank/DDBJ whole genome shotgun (WGS) entry which is preliminary data.</text>
</comment>
<feature type="region of interest" description="Disordered" evidence="1">
    <location>
        <begin position="1"/>
        <end position="60"/>
    </location>
</feature>
<feature type="region of interest" description="Disordered" evidence="1">
    <location>
        <begin position="102"/>
        <end position="125"/>
    </location>
</feature>
<gene>
    <name evidence="2" type="ORF">HO133_001502</name>
</gene>
<keyword evidence="3" id="KW-1185">Reference proteome</keyword>
<dbReference type="AlphaFoldDB" id="A0A8H6CFR4"/>
<evidence type="ECO:0000313" key="2">
    <source>
        <dbReference type="EMBL" id="KAF6222416.1"/>
    </source>
</evidence>
<evidence type="ECO:0000313" key="3">
    <source>
        <dbReference type="Proteomes" id="UP000593566"/>
    </source>
</evidence>
<dbReference type="GeneID" id="59329918"/>
<dbReference type="EMBL" id="JACCJB010000012">
    <property type="protein sequence ID" value="KAF6222416.1"/>
    <property type="molecule type" value="Genomic_DNA"/>
</dbReference>
<proteinExistence type="predicted"/>
<dbReference type="Proteomes" id="UP000593566">
    <property type="component" value="Unassembled WGS sequence"/>
</dbReference>
<name>A0A8H6CFR4_9LECA</name>
<accession>A0A8H6CFR4</accession>